<evidence type="ECO:0000313" key="2">
    <source>
        <dbReference type="Proteomes" id="UP001310386"/>
    </source>
</evidence>
<sequence length="309" mass="35329">MSYRPEILVTAGSLEEVSRMVEAGADAVNIGEQKYGLRLPGDIPLEQIAQAVDIARGRQARIIVSVNQIMNNEALAELPDYLRRLEQFGVEAIVFGDPAVLVTAKKHAPGLKLHWSAEMTSTNYATANYWADKGASRAILARELNMEEVLEIKRNALVEIQVQVHGMTNIYHSKRELVKSYFEHRGKPADRAADKERGLYLVEMERRELAFPIYEDVNGTHIMSSDDICMIEGLHELMEGRIDSFKIEGLMKTTEYNELVVRVYREAVEAYLSDPGAYRLNPEWLEQIKRLQDPKRELTFGFYYKEQVY</sequence>
<name>A0ABU5ZHM3_9BACL</name>
<organism evidence="1 2">
    <name type="scientific">Ferviditalea candida</name>
    <dbReference type="NCBI Taxonomy" id="3108399"/>
    <lineage>
        <taxon>Bacteria</taxon>
        <taxon>Bacillati</taxon>
        <taxon>Bacillota</taxon>
        <taxon>Bacilli</taxon>
        <taxon>Bacillales</taxon>
        <taxon>Paenibacillaceae</taxon>
        <taxon>Ferviditalea</taxon>
    </lineage>
</organism>
<dbReference type="EMBL" id="JAYJLD010000012">
    <property type="protein sequence ID" value="MEB3101990.1"/>
    <property type="molecule type" value="Genomic_DNA"/>
</dbReference>
<dbReference type="InterPro" id="IPR051454">
    <property type="entry name" value="RNA/ubiquinone_mod_enzymes"/>
</dbReference>
<dbReference type="PANTHER" id="PTHR30217">
    <property type="entry name" value="PEPTIDASE U32 FAMILY"/>
    <property type="match status" value="1"/>
</dbReference>
<dbReference type="Proteomes" id="UP001310386">
    <property type="component" value="Unassembled WGS sequence"/>
</dbReference>
<accession>A0ABU5ZHM3</accession>
<reference evidence="1" key="1">
    <citation type="submission" date="2023-12" db="EMBL/GenBank/DDBJ databases">
        <title>Fervidustalea candida gen. nov., sp. nov., a novel member of the family Paenibacillaceae isolated from a geothermal area.</title>
        <authorList>
            <person name="Li W.-J."/>
            <person name="Jiao J.-Y."/>
            <person name="Chen Y."/>
        </authorList>
    </citation>
    <scope>NUCLEOTIDE SEQUENCE</scope>
    <source>
        <strain evidence="1">SYSU GA230002</strain>
    </source>
</reference>
<gene>
    <name evidence="1" type="ORF">VF724_09975</name>
</gene>
<dbReference type="InterPro" id="IPR001539">
    <property type="entry name" value="Peptidase_U32"/>
</dbReference>
<dbReference type="RefSeq" id="WP_371754110.1">
    <property type="nucleotide sequence ID" value="NZ_JAYJLD010000012.1"/>
</dbReference>
<dbReference type="Pfam" id="PF01136">
    <property type="entry name" value="Peptidase_U32"/>
    <property type="match status" value="1"/>
</dbReference>
<keyword evidence="2" id="KW-1185">Reference proteome</keyword>
<comment type="caution">
    <text evidence="1">The sequence shown here is derived from an EMBL/GenBank/DDBJ whole genome shotgun (WGS) entry which is preliminary data.</text>
</comment>
<protein>
    <submittedName>
        <fullName evidence="1">Peptidase U32 family protein</fullName>
    </submittedName>
</protein>
<dbReference type="PANTHER" id="PTHR30217:SF7">
    <property type="entry name" value="TRNA HYDROXYLATION PROTEIN P2"/>
    <property type="match status" value="1"/>
</dbReference>
<evidence type="ECO:0000313" key="1">
    <source>
        <dbReference type="EMBL" id="MEB3101990.1"/>
    </source>
</evidence>
<proteinExistence type="predicted"/>